<gene>
    <name evidence="1" type="ORF">ACFOSS_01120</name>
</gene>
<organism evidence="1 2">
    <name type="scientific">Pseudaeromonas sharmana</name>
    <dbReference type="NCBI Taxonomy" id="328412"/>
    <lineage>
        <taxon>Bacteria</taxon>
        <taxon>Pseudomonadati</taxon>
        <taxon>Pseudomonadota</taxon>
        <taxon>Gammaproteobacteria</taxon>
        <taxon>Aeromonadales</taxon>
        <taxon>Aeromonadaceae</taxon>
        <taxon>Pseudaeromonas</taxon>
    </lineage>
</organism>
<accession>A0ABV8CJ44</accession>
<evidence type="ECO:0000313" key="2">
    <source>
        <dbReference type="Proteomes" id="UP001595692"/>
    </source>
</evidence>
<protein>
    <submittedName>
        <fullName evidence="1">Uncharacterized protein</fullName>
    </submittedName>
</protein>
<proteinExistence type="predicted"/>
<keyword evidence="2" id="KW-1185">Reference proteome</keyword>
<name>A0ABV8CJ44_9GAMM</name>
<dbReference type="Proteomes" id="UP001595692">
    <property type="component" value="Unassembled WGS sequence"/>
</dbReference>
<reference evidence="2" key="1">
    <citation type="journal article" date="2019" name="Int. J. Syst. Evol. Microbiol.">
        <title>The Global Catalogue of Microorganisms (GCM) 10K type strain sequencing project: providing services to taxonomists for standard genome sequencing and annotation.</title>
        <authorList>
            <consortium name="The Broad Institute Genomics Platform"/>
            <consortium name="The Broad Institute Genome Sequencing Center for Infectious Disease"/>
            <person name="Wu L."/>
            <person name="Ma J."/>
        </authorList>
    </citation>
    <scope>NUCLEOTIDE SEQUENCE [LARGE SCALE GENOMIC DNA]</scope>
    <source>
        <strain evidence="2">CCUG 54939</strain>
    </source>
</reference>
<evidence type="ECO:0000313" key="1">
    <source>
        <dbReference type="EMBL" id="MFC3912068.1"/>
    </source>
</evidence>
<dbReference type="RefSeq" id="WP_377150044.1">
    <property type="nucleotide sequence ID" value="NZ_JBHSAF010000001.1"/>
</dbReference>
<dbReference type="EMBL" id="JBHSAF010000001">
    <property type="protein sequence ID" value="MFC3912068.1"/>
    <property type="molecule type" value="Genomic_DNA"/>
</dbReference>
<sequence length="111" mass="12791">MKKTSLMDRLRARKQAPKAAAAVAWYNPENWFKVKALAEDPDRFEETFEAWLVMARRNIKEMEANGLRAVAVPVEVNELMLWCSINGRANRASHRAEYAMWKLSRATPVRG</sequence>
<comment type="caution">
    <text evidence="1">The sequence shown here is derived from an EMBL/GenBank/DDBJ whole genome shotgun (WGS) entry which is preliminary data.</text>
</comment>